<dbReference type="PANTHER" id="PTHR48073">
    <property type="entry name" value="O-SUCCINYLBENZOATE SYNTHASE-RELATED"/>
    <property type="match status" value="1"/>
</dbReference>
<dbReference type="SUPFAM" id="SSF51604">
    <property type="entry name" value="Enolase C-terminal domain-like"/>
    <property type="match status" value="1"/>
</dbReference>
<evidence type="ECO:0000256" key="5">
    <source>
        <dbReference type="ARBA" id="ARBA00023235"/>
    </source>
</evidence>
<comment type="cofactor">
    <cofactor evidence="1">
        <name>Mg(2+)</name>
        <dbReference type="ChEBI" id="CHEBI:18420"/>
    </cofactor>
</comment>
<dbReference type="GO" id="GO:0016855">
    <property type="term" value="F:racemase and epimerase activity, acting on amino acids and derivatives"/>
    <property type="evidence" value="ECO:0007669"/>
    <property type="project" value="InterPro"/>
</dbReference>
<evidence type="ECO:0000313" key="8">
    <source>
        <dbReference type="Proteomes" id="UP000332487"/>
    </source>
</evidence>
<dbReference type="InterPro" id="IPR029065">
    <property type="entry name" value="Enolase_C-like"/>
</dbReference>
<dbReference type="SUPFAM" id="SSF54826">
    <property type="entry name" value="Enolase N-terminal domain-like"/>
    <property type="match status" value="1"/>
</dbReference>
<dbReference type="InterPro" id="IPR034603">
    <property type="entry name" value="Dipeptide_epimerase"/>
</dbReference>
<reference evidence="7 8" key="2">
    <citation type="journal article" date="2010" name="Proc. Natl. Acad. Sci. U.S.A.">
        <title>Enigmatic, ultrasmall, uncultivated Archaea.</title>
        <authorList>
            <person name="Baker B.J."/>
            <person name="Comolli L.R."/>
            <person name="Dick G.J."/>
            <person name="Hauser L.J."/>
            <person name="Hyatt D."/>
            <person name="Dill B.D."/>
            <person name="Land M.L."/>
            <person name="Verberkmoes N.C."/>
            <person name="Hettich R.L."/>
            <person name="Banfield J.F."/>
        </authorList>
    </citation>
    <scope>NUCLEOTIDE SEQUENCE [LARGE SCALE GENOMIC DNA]</scope>
    <source>
        <strain evidence="7">ARMAN-2</strain>
    </source>
</reference>
<keyword evidence="5" id="KW-0413">Isomerase</keyword>
<dbReference type="GO" id="GO:0046872">
    <property type="term" value="F:metal ion binding"/>
    <property type="evidence" value="ECO:0007669"/>
    <property type="project" value="UniProtKB-KW"/>
</dbReference>
<dbReference type="Gene3D" id="3.20.20.120">
    <property type="entry name" value="Enolase-like C-terminal domain"/>
    <property type="match status" value="1"/>
</dbReference>
<evidence type="ECO:0000259" key="6">
    <source>
        <dbReference type="SMART" id="SM00922"/>
    </source>
</evidence>
<evidence type="ECO:0000256" key="4">
    <source>
        <dbReference type="ARBA" id="ARBA00022842"/>
    </source>
</evidence>
<keyword evidence="3" id="KW-0479">Metal-binding</keyword>
<dbReference type="Gene3D" id="3.30.390.10">
    <property type="entry name" value="Enolase-like, N-terminal domain"/>
    <property type="match status" value="1"/>
</dbReference>
<protein>
    <submittedName>
        <fullName evidence="7">Mandelate racemase/muconate lactonizing protein</fullName>
    </submittedName>
</protein>
<name>C7DGW9_MICA2</name>
<accession>C7DGW9</accession>
<organism evidence="7 8">
    <name type="scientific">Candidatus Micrarchaeum acidiphilum ARMAN-2</name>
    <dbReference type="NCBI Taxonomy" id="425595"/>
    <lineage>
        <taxon>Archaea</taxon>
        <taxon>Candidatus Micrarchaeota</taxon>
        <taxon>Candidatus Micrarchaeia</taxon>
        <taxon>Candidatus Micrarchaeales</taxon>
        <taxon>Candidatus Micrarchaeaceae</taxon>
        <taxon>Candidatus Micrarchaeum</taxon>
    </lineage>
</organism>
<dbReference type="InterPro" id="IPR013342">
    <property type="entry name" value="Mandelate_racemase_C"/>
</dbReference>
<dbReference type="SFLD" id="SFLDG00180">
    <property type="entry name" value="muconate_cycloisomerase"/>
    <property type="match status" value="1"/>
</dbReference>
<reference evidence="7 8" key="1">
    <citation type="journal article" date="2009" name="Genome Biol.">
        <title>Community-wide analysis of microbial genome sequence signatures.</title>
        <authorList>
            <person name="Dick G.J."/>
            <person name="Andersson A.F."/>
            <person name="Baker B.J."/>
            <person name="Simmons S.L."/>
            <person name="Thomas B.C."/>
            <person name="Yelton A.P."/>
            <person name="Banfield J.F."/>
        </authorList>
    </citation>
    <scope>NUCLEOTIDE SEQUENCE [LARGE SCALE GENOMIC DNA]</scope>
    <source>
        <strain evidence="7">ARMAN-2</strain>
    </source>
</reference>
<dbReference type="SMART" id="SM00922">
    <property type="entry name" value="MR_MLE"/>
    <property type="match status" value="1"/>
</dbReference>
<dbReference type="AlphaFoldDB" id="C7DGW9"/>
<dbReference type="PANTHER" id="PTHR48073:SF2">
    <property type="entry name" value="O-SUCCINYLBENZOATE SYNTHASE"/>
    <property type="match status" value="1"/>
</dbReference>
<dbReference type="Proteomes" id="UP000332487">
    <property type="component" value="Unassembled WGS sequence"/>
</dbReference>
<evidence type="ECO:0000256" key="3">
    <source>
        <dbReference type="ARBA" id="ARBA00022723"/>
    </source>
</evidence>
<keyword evidence="4" id="KW-0460">Magnesium</keyword>
<proteinExistence type="inferred from homology"/>
<dbReference type="InterPro" id="IPR013341">
    <property type="entry name" value="Mandelate_racemase_N_dom"/>
</dbReference>
<evidence type="ECO:0000313" key="7">
    <source>
        <dbReference type="EMBL" id="EET90290.1"/>
    </source>
</evidence>
<comment type="similarity">
    <text evidence="2">Belongs to the mandelate racemase/muconate lactonizing enzyme family.</text>
</comment>
<dbReference type="Pfam" id="PF13378">
    <property type="entry name" value="MR_MLE_C"/>
    <property type="match status" value="1"/>
</dbReference>
<feature type="domain" description="Mandelate racemase/muconate lactonizing enzyme C-terminal" evidence="6">
    <location>
        <begin position="155"/>
        <end position="250"/>
    </location>
</feature>
<gene>
    <name evidence="7" type="ORF">UNLARM2_0319</name>
</gene>
<dbReference type="Pfam" id="PF02746">
    <property type="entry name" value="MR_MLE_N"/>
    <property type="match status" value="1"/>
</dbReference>
<evidence type="ECO:0000256" key="2">
    <source>
        <dbReference type="ARBA" id="ARBA00008031"/>
    </source>
</evidence>
<dbReference type="InterPro" id="IPR036849">
    <property type="entry name" value="Enolase-like_C_sf"/>
</dbReference>
<dbReference type="SFLD" id="SFLDS00001">
    <property type="entry name" value="Enolase"/>
    <property type="match status" value="1"/>
</dbReference>
<keyword evidence="8" id="KW-1185">Reference proteome</keyword>
<dbReference type="CDD" id="cd03319">
    <property type="entry name" value="L-Ala-DL-Glu_epimerase"/>
    <property type="match status" value="1"/>
</dbReference>
<sequence>MIEKTLKIPLKMALNGIKIDYAQVYALKIPLTEPFNVANFNQVEYRAVVVELHSKDYVGYGEGATSPDVTGETILSEFENTKFILSALAGKNYESIEDLVTRMNGILYSNTTAKTAIDMAVHDIYCKDLGIHITKLVGGAIKPMLTSYTISIESLKDSLREVLEFQKLGVKLIKVKVGTDINSDIEKVKLISENLKGEKFFVDANQGYSISDAVKMGKVLEETNALFFEQPLGRENLTALKELRKKISVPIMLDESIGSPNSVINAILTEAADLINIKLVKAGGIRNAFKALSVAQAYGIDTMVGCMVESKLGVSAALAVASSLSNVKYSDLDGNITIKRQPFEKGFTFEKGANTAMAGYGMAVDKEMKNWK</sequence>
<dbReference type="InterPro" id="IPR029017">
    <property type="entry name" value="Enolase-like_N"/>
</dbReference>
<evidence type="ECO:0000256" key="1">
    <source>
        <dbReference type="ARBA" id="ARBA00001946"/>
    </source>
</evidence>
<dbReference type="EMBL" id="GG697239">
    <property type="protein sequence ID" value="EET90290.1"/>
    <property type="molecule type" value="Genomic_DNA"/>
</dbReference>